<reference evidence="1" key="3">
    <citation type="submission" date="2015-04" db="EMBL/GenBank/DDBJ databases">
        <authorList>
            <consortium name="FlyBase"/>
        </authorList>
    </citation>
    <scope>NUCLEOTIDE SEQUENCE</scope>
    <source>
        <strain evidence="1">W501</strain>
    </source>
</reference>
<evidence type="ECO:0000313" key="1">
    <source>
        <dbReference type="EMBL" id="KMY89977.1"/>
    </source>
</evidence>
<proteinExistence type="predicted"/>
<sequence length="142" mass="15832">MALGFLLQSHQPSFFSKCLTSTHQNVFISGYSIYRAYPVPCILGQLSFDSLLLRCVLLLLPLLCCRRPAPFVLRPTPSHFGCSSTAHDQLCQPFAKVCRGIPSERPCLLPDTNNNNRKLYFHEFSTPPPSGAQMRMEAKTGA</sequence>
<dbReference type="Proteomes" id="UP000035880">
    <property type="component" value="Chromosome 2L"/>
</dbReference>
<accession>A0A0J9R177</accession>
<dbReference type="KEGG" id="dsi:Dsimw501_GD29163"/>
<dbReference type="Bgee" id="FBgn0270453">
    <property type="expression patterns" value="Expressed in male reproductive system and 2 other cell types or tissues"/>
</dbReference>
<reference evidence="1" key="2">
    <citation type="submission" date="2014-06" db="EMBL/GenBank/DDBJ databases">
        <authorList>
            <person name="Hu T."/>
            <person name="Eisen M.B."/>
            <person name="Thornton K.R."/>
            <person name="Andolfatto P."/>
        </authorList>
    </citation>
    <scope>NUCLEOTIDE SEQUENCE</scope>
    <source>
        <strain evidence="1">W501</strain>
    </source>
</reference>
<name>A0A0J9R177_DROSI</name>
<organism evidence="1">
    <name type="scientific">Drosophila simulans</name>
    <name type="common">Fruit fly</name>
    <dbReference type="NCBI Taxonomy" id="7240"/>
    <lineage>
        <taxon>Eukaryota</taxon>
        <taxon>Metazoa</taxon>
        <taxon>Ecdysozoa</taxon>
        <taxon>Arthropoda</taxon>
        <taxon>Hexapoda</taxon>
        <taxon>Insecta</taxon>
        <taxon>Pterygota</taxon>
        <taxon>Neoptera</taxon>
        <taxon>Endopterygota</taxon>
        <taxon>Diptera</taxon>
        <taxon>Brachycera</taxon>
        <taxon>Muscomorpha</taxon>
        <taxon>Ephydroidea</taxon>
        <taxon>Drosophilidae</taxon>
        <taxon>Drosophila</taxon>
        <taxon>Sophophora</taxon>
    </lineage>
</organism>
<protein>
    <submittedName>
        <fullName evidence="1">Uncharacterized protein</fullName>
    </submittedName>
</protein>
<reference evidence="1" key="1">
    <citation type="journal article" date="2013" name="Genome Res.">
        <title>A second-generation assembly of the Drosophila simulans genome provides new insights into patterns of lineage-specific divergence.</title>
        <authorList>
            <person name="Hu T.T."/>
            <person name="Eisen M.B."/>
            <person name="Thornton K.R."/>
            <person name="Andolfatto P."/>
        </authorList>
    </citation>
    <scope>NUCLEOTIDE SEQUENCE [LARGE SCALE GENOMIC DNA]</scope>
    <source>
        <strain evidence="1">W501</strain>
    </source>
</reference>
<gene>
    <name evidence="1" type="primary">Dsim\GD29163</name>
    <name evidence="1" type="ORF">Dsimw501_GD29163</name>
</gene>
<dbReference type="EMBL" id="CM002910">
    <property type="protein sequence ID" value="KMY89977.1"/>
    <property type="molecule type" value="Genomic_DNA"/>
</dbReference>
<dbReference type="AlphaFoldDB" id="A0A0J9R177"/>